<evidence type="ECO:0000313" key="3">
    <source>
        <dbReference type="Proteomes" id="UP000033220"/>
    </source>
</evidence>
<dbReference type="KEGG" id="rpm:RSPPHO_02893"/>
<dbReference type="AlphaFoldDB" id="H6SPJ4"/>
<organism evidence="2 3">
    <name type="scientific">Pararhodospirillum photometricum DSM 122</name>
    <dbReference type="NCBI Taxonomy" id="1150469"/>
    <lineage>
        <taxon>Bacteria</taxon>
        <taxon>Pseudomonadati</taxon>
        <taxon>Pseudomonadota</taxon>
        <taxon>Alphaproteobacteria</taxon>
        <taxon>Rhodospirillales</taxon>
        <taxon>Rhodospirillaceae</taxon>
        <taxon>Pararhodospirillum</taxon>
    </lineage>
</organism>
<dbReference type="eggNOG" id="ENOG503352D">
    <property type="taxonomic scope" value="Bacteria"/>
</dbReference>
<evidence type="ECO:0000313" key="2">
    <source>
        <dbReference type="EMBL" id="CCG09519.1"/>
    </source>
</evidence>
<protein>
    <submittedName>
        <fullName evidence="2">Uncharacterized protein</fullName>
    </submittedName>
</protein>
<dbReference type="HOGENOM" id="CLU_1137351_0_0_5"/>
<accession>H6SPJ4</accession>
<name>H6SPJ4_PARPM</name>
<reference evidence="2 3" key="1">
    <citation type="submission" date="2012-02" db="EMBL/GenBank/DDBJ databases">
        <title>Shotgun genome sequence of Phaeospirillum photometricum DSM 122.</title>
        <authorList>
            <person name="Duquesne K."/>
            <person name="Sturgis J."/>
        </authorList>
    </citation>
    <scope>NUCLEOTIDE SEQUENCE [LARGE SCALE GENOMIC DNA]</scope>
    <source>
        <strain evidence="3">DSM122</strain>
    </source>
</reference>
<feature type="region of interest" description="Disordered" evidence="1">
    <location>
        <begin position="213"/>
        <end position="244"/>
    </location>
</feature>
<dbReference type="PATRIC" id="fig|1150469.3.peg.3266"/>
<evidence type="ECO:0000256" key="1">
    <source>
        <dbReference type="SAM" id="MobiDB-lite"/>
    </source>
</evidence>
<dbReference type="EMBL" id="HE663493">
    <property type="protein sequence ID" value="CCG09519.1"/>
    <property type="molecule type" value="Genomic_DNA"/>
</dbReference>
<proteinExistence type="predicted"/>
<sequence>MVPESRFHAPRRTPLMAHRVLSGLRSRGPARSSFVSISSAGAALLLLAACASDPTPAPTVSQATPTLPASAATTPTQVAAASSAPCHPSRDDAAIAVRALQSHLMVAGLSCGQSASYNQFVTKFQSDLASHGQSLTGYYSRQYGGKGANQLNTAVTRMANEAATRFMQDRSGYCGEAQAAFEALQAVRSGGLVDFVVAQHPFAVQAPACSTATADNTPITPTKGKGTPTKKAAKAPEKKPVAKK</sequence>
<feature type="compositionally biased region" description="Low complexity" evidence="1">
    <location>
        <begin position="220"/>
        <end position="230"/>
    </location>
</feature>
<keyword evidence="3" id="KW-1185">Reference proteome</keyword>
<feature type="compositionally biased region" description="Basic and acidic residues" evidence="1">
    <location>
        <begin position="234"/>
        <end position="244"/>
    </location>
</feature>
<gene>
    <name evidence="2" type="ORF">RSPPHO_02893</name>
</gene>
<dbReference type="Proteomes" id="UP000033220">
    <property type="component" value="Chromosome DSM 122"/>
</dbReference>